<evidence type="ECO:0000313" key="3">
    <source>
        <dbReference type="Proteomes" id="UP000239814"/>
    </source>
</evidence>
<reference evidence="2 3" key="1">
    <citation type="submission" date="2018-03" db="EMBL/GenBank/DDBJ databases">
        <title>Characteristics and genome of n-alkane degrading marine bacteria Gordonia iterans isolated from crude oil contaminated in Tae-an, South Korea.</title>
        <authorList>
            <person name="Lee S.-S."/>
            <person name="Kim H."/>
        </authorList>
    </citation>
    <scope>NUCLEOTIDE SEQUENCE [LARGE SCALE GENOMIC DNA]</scope>
    <source>
        <strain evidence="2 3">Co17</strain>
    </source>
</reference>
<dbReference type="Gene3D" id="3.60.15.10">
    <property type="entry name" value="Ribonuclease Z/Hydroxyacylglutathione hydrolase-like"/>
    <property type="match status" value="1"/>
</dbReference>
<dbReference type="KEGG" id="git:C6V83_15245"/>
<dbReference type="EMBL" id="CP027433">
    <property type="protein sequence ID" value="AVM01399.1"/>
    <property type="molecule type" value="Genomic_DNA"/>
</dbReference>
<dbReference type="Pfam" id="PF13483">
    <property type="entry name" value="Lactamase_B_3"/>
    <property type="match status" value="1"/>
</dbReference>
<accession>A0A2S0KI95</accession>
<keyword evidence="3" id="KW-1185">Reference proteome</keyword>
<dbReference type="PANTHER" id="PTHR43546">
    <property type="entry name" value="UPF0173 METAL-DEPENDENT HYDROLASE MJ1163-RELATED"/>
    <property type="match status" value="1"/>
</dbReference>
<dbReference type="PANTHER" id="PTHR43546:SF3">
    <property type="entry name" value="UPF0173 METAL-DEPENDENT HYDROLASE MJ1163"/>
    <property type="match status" value="1"/>
</dbReference>
<dbReference type="GO" id="GO:0016787">
    <property type="term" value="F:hydrolase activity"/>
    <property type="evidence" value="ECO:0007669"/>
    <property type="project" value="UniProtKB-KW"/>
</dbReference>
<keyword evidence="2" id="KW-0378">Hydrolase</keyword>
<dbReference type="InterPro" id="IPR036866">
    <property type="entry name" value="RibonucZ/Hydroxyglut_hydro"/>
</dbReference>
<feature type="domain" description="Metallo-beta-lactamase" evidence="1">
    <location>
        <begin position="7"/>
        <end position="182"/>
    </location>
</feature>
<evidence type="ECO:0000259" key="1">
    <source>
        <dbReference type="SMART" id="SM00849"/>
    </source>
</evidence>
<dbReference type="SUPFAM" id="SSF56281">
    <property type="entry name" value="Metallo-hydrolase/oxidoreductase"/>
    <property type="match status" value="1"/>
</dbReference>
<dbReference type="SMART" id="SM00849">
    <property type="entry name" value="Lactamase_B"/>
    <property type="match status" value="1"/>
</dbReference>
<evidence type="ECO:0000313" key="2">
    <source>
        <dbReference type="EMBL" id="AVM01399.1"/>
    </source>
</evidence>
<organism evidence="2 3">
    <name type="scientific">Gordonia iterans</name>
    <dbReference type="NCBI Taxonomy" id="1004901"/>
    <lineage>
        <taxon>Bacteria</taxon>
        <taxon>Bacillati</taxon>
        <taxon>Actinomycetota</taxon>
        <taxon>Actinomycetes</taxon>
        <taxon>Mycobacteriales</taxon>
        <taxon>Gordoniaceae</taxon>
        <taxon>Gordonia</taxon>
    </lineage>
</organism>
<proteinExistence type="predicted"/>
<dbReference type="InterPro" id="IPR001279">
    <property type="entry name" value="Metallo-B-lactamas"/>
</dbReference>
<sequence>MLVTSYGHSCVLVELAGSRILFDPGNLSSGFEETTGLDAILITHQHPDHADVAKLPALVAANPDAVRYADPSTATILNDDGSAGQWSVLAPGRRFALGAVTVRGTGGRHAVIHPDIPVVDNTAYILDAPDRPAAFLHPGDSLYIPFEKIDVLALPAAAPWMKLSESVDYLRGAGPRAAFPIHQGIQSDAGRAIHNGRIAEMAPAGTEFVVIEPGFTREF</sequence>
<dbReference type="InterPro" id="IPR050114">
    <property type="entry name" value="UPF0173_UPF0282_UlaG_hydrolase"/>
</dbReference>
<name>A0A2S0KI95_9ACTN</name>
<dbReference type="OrthoDB" id="3190691at2"/>
<dbReference type="RefSeq" id="WP_105943107.1">
    <property type="nucleotide sequence ID" value="NZ_CP027433.1"/>
</dbReference>
<dbReference type="Proteomes" id="UP000239814">
    <property type="component" value="Chromosome"/>
</dbReference>
<protein>
    <submittedName>
        <fullName evidence="2">MBL fold metallo-hydrolase</fullName>
    </submittedName>
</protein>
<dbReference type="AlphaFoldDB" id="A0A2S0KI95"/>
<gene>
    <name evidence="2" type="ORF">C6V83_15245</name>
</gene>